<dbReference type="Gene3D" id="1.10.238.160">
    <property type="match status" value="1"/>
</dbReference>
<reference evidence="2 3" key="1">
    <citation type="journal article" date="2012" name="Appl. Environ. Microbiol.">
        <title>Draft genome sequence of a psychrotolerant sulfur-oxidizing bacterium, Sulfuricella denitrificans skB26, and proteomic insights into cold adaptation.</title>
        <authorList>
            <person name="Watanabe T."/>
            <person name="Kojima H."/>
            <person name="Fukui M."/>
        </authorList>
    </citation>
    <scope>NUCLEOTIDE SEQUENCE [LARGE SCALE GENOMIC DNA]</scope>
    <source>
        <strain evidence="3">skB26</strain>
    </source>
</reference>
<accession>S6B2X3</accession>
<protein>
    <submittedName>
        <fullName evidence="2">CP4-57 prophage transcriptional acitvator of a P4-like cryptic prophage</fullName>
    </submittedName>
</protein>
<dbReference type="HOGENOM" id="CLU_140176_15_1_4"/>
<dbReference type="STRING" id="1163617.SCD_n01193"/>
<name>S6B2X3_SULDS</name>
<feature type="domain" description="Helix-turn-helix" evidence="1">
    <location>
        <begin position="25"/>
        <end position="70"/>
    </location>
</feature>
<dbReference type="EMBL" id="AP013066">
    <property type="protein sequence ID" value="BAN35022.1"/>
    <property type="molecule type" value="Genomic_DNA"/>
</dbReference>
<dbReference type="RefSeq" id="WP_009206026.1">
    <property type="nucleotide sequence ID" value="NC_022357.1"/>
</dbReference>
<dbReference type="AlphaFoldDB" id="S6B2X3"/>
<dbReference type="InterPro" id="IPR041657">
    <property type="entry name" value="HTH_17"/>
</dbReference>
<dbReference type="Pfam" id="PF12728">
    <property type="entry name" value="HTH_17"/>
    <property type="match status" value="1"/>
</dbReference>
<dbReference type="eggNOG" id="COG3311">
    <property type="taxonomic scope" value="Bacteria"/>
</dbReference>
<dbReference type="Proteomes" id="UP000015559">
    <property type="component" value="Chromosome"/>
</dbReference>
<organism evidence="2 3">
    <name type="scientific">Sulfuricella denitrificans (strain DSM 22764 / NBRC 105220 / skB26)</name>
    <dbReference type="NCBI Taxonomy" id="1163617"/>
    <lineage>
        <taxon>Bacteria</taxon>
        <taxon>Pseudomonadati</taxon>
        <taxon>Pseudomonadota</taxon>
        <taxon>Betaproteobacteria</taxon>
        <taxon>Nitrosomonadales</taxon>
        <taxon>Sulfuricellaceae</taxon>
        <taxon>Sulfuricella</taxon>
    </lineage>
</organism>
<keyword evidence="3" id="KW-1185">Reference proteome</keyword>
<dbReference type="KEGG" id="sdr:SCD_n01193"/>
<gene>
    <name evidence="2" type="ORF">SCD_n01193</name>
</gene>
<evidence type="ECO:0000259" key="1">
    <source>
        <dbReference type="Pfam" id="PF12728"/>
    </source>
</evidence>
<sequence length="76" mass="8562">MRTPTFNYGDTHTMTTTQPRLIALPEVSTITSLRKTALYQLIKDGELRPVKLGRKTVFAESEIIAWVNERLASRGA</sequence>
<proteinExistence type="predicted"/>
<evidence type="ECO:0000313" key="3">
    <source>
        <dbReference type="Proteomes" id="UP000015559"/>
    </source>
</evidence>
<evidence type="ECO:0000313" key="2">
    <source>
        <dbReference type="EMBL" id="BAN35022.1"/>
    </source>
</evidence>